<dbReference type="AlphaFoldDB" id="A0AAD1SG25"/>
<evidence type="ECO:0000313" key="5">
    <source>
        <dbReference type="Proteomes" id="UP001295444"/>
    </source>
</evidence>
<dbReference type="PANTHER" id="PTHR43855">
    <property type="entry name" value="THIOSULFATE SULFURTRANSFERASE"/>
    <property type="match status" value="1"/>
</dbReference>
<proteinExistence type="predicted"/>
<dbReference type="InterPro" id="IPR001763">
    <property type="entry name" value="Rhodanese-like_dom"/>
</dbReference>
<name>A0AAD1SG25_PELCU</name>
<dbReference type="EMBL" id="OW240917">
    <property type="protein sequence ID" value="CAH2300820.1"/>
    <property type="molecule type" value="Genomic_DNA"/>
</dbReference>
<protein>
    <submittedName>
        <fullName evidence="4">TBC domain-containing kinase, partial</fullName>
    </submittedName>
</protein>
<dbReference type="PROSITE" id="PS50206">
    <property type="entry name" value="RHODANESE_3"/>
    <property type="match status" value="1"/>
</dbReference>
<evidence type="ECO:0000313" key="4">
    <source>
        <dbReference type="EMBL" id="CAH2300820.1"/>
    </source>
</evidence>
<keyword evidence="1" id="KW-0677">Repeat</keyword>
<dbReference type="Pfam" id="PF00581">
    <property type="entry name" value="Rhodanese"/>
    <property type="match status" value="1"/>
</dbReference>
<sequence>MAQHGEESIVSPYKGQAALHLPPRRGQDITRTQLVTYPTSNPLHREVVTITLFAHPWGREPIKLNDLKSEVSPRISAEDLIDLCELTVSSHLKASAKKSKSSKPKLLVVDIRNSEDFNRGHIPGSISIPFGSAFTTEGELVPCTASATLQSFKGKVVVIVGHVAKNTSEFAAHLVKLGYPRVCILDGGINKMKLTGLLTVPSPQI</sequence>
<evidence type="ECO:0000259" key="3">
    <source>
        <dbReference type="PROSITE" id="PS50206"/>
    </source>
</evidence>
<keyword evidence="5" id="KW-1185">Reference proteome</keyword>
<reference evidence="4" key="1">
    <citation type="submission" date="2022-03" db="EMBL/GenBank/DDBJ databases">
        <authorList>
            <person name="Alioto T."/>
            <person name="Alioto T."/>
            <person name="Gomez Garrido J."/>
        </authorList>
    </citation>
    <scope>NUCLEOTIDE SEQUENCE</scope>
</reference>
<gene>
    <name evidence="4" type="ORF">PECUL_23A058748</name>
</gene>
<accession>A0AAD1SG25</accession>
<evidence type="ECO:0000256" key="1">
    <source>
        <dbReference type="ARBA" id="ARBA00022737"/>
    </source>
</evidence>
<dbReference type="SMART" id="SM00450">
    <property type="entry name" value="RHOD"/>
    <property type="match status" value="1"/>
</dbReference>
<feature type="domain" description="Rhodanese" evidence="3">
    <location>
        <begin position="102"/>
        <end position="201"/>
    </location>
</feature>
<dbReference type="Gene3D" id="3.40.250.10">
    <property type="entry name" value="Rhodanese-like domain"/>
    <property type="match status" value="1"/>
</dbReference>
<dbReference type="PANTHER" id="PTHR43855:SF1">
    <property type="entry name" value="THIOSULFATE SULFURTRANSFERASE"/>
    <property type="match status" value="1"/>
</dbReference>
<organism evidence="4 5">
    <name type="scientific">Pelobates cultripes</name>
    <name type="common">Western spadefoot toad</name>
    <dbReference type="NCBI Taxonomy" id="61616"/>
    <lineage>
        <taxon>Eukaryota</taxon>
        <taxon>Metazoa</taxon>
        <taxon>Chordata</taxon>
        <taxon>Craniata</taxon>
        <taxon>Vertebrata</taxon>
        <taxon>Euteleostomi</taxon>
        <taxon>Amphibia</taxon>
        <taxon>Batrachia</taxon>
        <taxon>Anura</taxon>
        <taxon>Pelobatoidea</taxon>
        <taxon>Pelobatidae</taxon>
        <taxon>Pelobates</taxon>
    </lineage>
</organism>
<dbReference type="Proteomes" id="UP001295444">
    <property type="component" value="Chromosome 06"/>
</dbReference>
<dbReference type="GO" id="GO:0016301">
    <property type="term" value="F:kinase activity"/>
    <property type="evidence" value="ECO:0007669"/>
    <property type="project" value="UniProtKB-KW"/>
</dbReference>
<dbReference type="SUPFAM" id="SSF52821">
    <property type="entry name" value="Rhodanese/Cell cycle control phosphatase"/>
    <property type="match status" value="1"/>
</dbReference>
<keyword evidence="4" id="KW-0808">Transferase</keyword>
<dbReference type="InterPro" id="IPR051126">
    <property type="entry name" value="Thiosulfate_sulfurtransferase"/>
</dbReference>
<dbReference type="FunFam" id="3.40.250.10:FF:000018">
    <property type="entry name" value="TBC domain-containing protein kinase-like protein"/>
    <property type="match status" value="1"/>
</dbReference>
<feature type="region of interest" description="Disordered" evidence="2">
    <location>
        <begin position="1"/>
        <end position="25"/>
    </location>
</feature>
<evidence type="ECO:0000256" key="2">
    <source>
        <dbReference type="SAM" id="MobiDB-lite"/>
    </source>
</evidence>
<keyword evidence="4" id="KW-0418">Kinase</keyword>
<dbReference type="InterPro" id="IPR036873">
    <property type="entry name" value="Rhodanese-like_dom_sf"/>
</dbReference>